<feature type="domain" description="Gram-positive cocci surface proteins LPxTG" evidence="7">
    <location>
        <begin position="925"/>
        <end position="969"/>
    </location>
</feature>
<keyword evidence="4" id="KW-0572">Peptidoglycan-anchor</keyword>
<feature type="region of interest" description="Disordered" evidence="5">
    <location>
        <begin position="611"/>
        <end position="672"/>
    </location>
</feature>
<keyword evidence="6" id="KW-0472">Membrane</keyword>
<evidence type="ECO:0000313" key="9">
    <source>
        <dbReference type="Proteomes" id="UP000005332"/>
    </source>
</evidence>
<evidence type="ECO:0000256" key="6">
    <source>
        <dbReference type="SAM" id="Phobius"/>
    </source>
</evidence>
<feature type="compositionally biased region" description="Pro residues" evidence="5">
    <location>
        <begin position="327"/>
        <end position="355"/>
    </location>
</feature>
<proteinExistence type="predicted"/>
<dbReference type="AlphaFoldDB" id="G4CUC1"/>
<dbReference type="EMBL" id="AGBA01000003">
    <property type="protein sequence ID" value="EGY79062.1"/>
    <property type="molecule type" value="Genomic_DNA"/>
</dbReference>
<dbReference type="NCBIfam" id="TIGR03773">
    <property type="entry name" value="anch_rpt_wall"/>
    <property type="match status" value="1"/>
</dbReference>
<dbReference type="HOGENOM" id="CLU_005109_0_0_11"/>
<keyword evidence="9" id="KW-1185">Reference proteome</keyword>
<keyword evidence="2" id="KW-0964">Secreted</keyword>
<evidence type="ECO:0000256" key="3">
    <source>
        <dbReference type="ARBA" id="ARBA00022729"/>
    </source>
</evidence>
<organism evidence="8 9">
    <name type="scientific">Cutibacterium avidum ATCC 25577</name>
    <dbReference type="NCBI Taxonomy" id="997355"/>
    <lineage>
        <taxon>Bacteria</taxon>
        <taxon>Bacillati</taxon>
        <taxon>Actinomycetota</taxon>
        <taxon>Actinomycetes</taxon>
        <taxon>Propionibacteriales</taxon>
        <taxon>Propionibacteriaceae</taxon>
        <taxon>Cutibacterium</taxon>
    </lineage>
</organism>
<dbReference type="PROSITE" id="PS50847">
    <property type="entry name" value="GRAM_POS_ANCHORING"/>
    <property type="match status" value="1"/>
</dbReference>
<gene>
    <name evidence="8" type="ORF">HMPREF9153_0127</name>
</gene>
<dbReference type="NCBIfam" id="NF038134">
    <property type="entry name" value="choice_anch_M"/>
    <property type="match status" value="3"/>
</dbReference>
<keyword evidence="6" id="KW-1133">Transmembrane helix</keyword>
<dbReference type="PATRIC" id="fig|997355.3.peg.127"/>
<keyword evidence="1" id="KW-0134">Cell wall</keyword>
<protein>
    <recommendedName>
        <fullName evidence="7">Gram-positive cocci surface proteins LPxTG domain-containing protein</fullName>
    </recommendedName>
</protein>
<feature type="compositionally biased region" description="Polar residues" evidence="5">
    <location>
        <begin position="644"/>
        <end position="669"/>
    </location>
</feature>
<evidence type="ECO:0000256" key="1">
    <source>
        <dbReference type="ARBA" id="ARBA00022512"/>
    </source>
</evidence>
<evidence type="ECO:0000313" key="8">
    <source>
        <dbReference type="EMBL" id="EGY79062.1"/>
    </source>
</evidence>
<feature type="region of interest" description="Disordered" evidence="5">
    <location>
        <begin position="324"/>
        <end position="421"/>
    </location>
</feature>
<feature type="transmembrane region" description="Helical" evidence="6">
    <location>
        <begin position="946"/>
        <end position="964"/>
    </location>
</feature>
<name>G4CUC1_9ACTN</name>
<dbReference type="InterPro" id="IPR022395">
    <property type="entry name" value="CHP03773_ABC_transptr-like"/>
</dbReference>
<evidence type="ECO:0000256" key="2">
    <source>
        <dbReference type="ARBA" id="ARBA00022525"/>
    </source>
</evidence>
<dbReference type="InterPro" id="IPR022435">
    <property type="entry name" value="Surface-anchored_actinobac"/>
</dbReference>
<feature type="transmembrane region" description="Helical" evidence="6">
    <location>
        <begin position="61"/>
        <end position="79"/>
    </location>
</feature>
<evidence type="ECO:0000256" key="4">
    <source>
        <dbReference type="ARBA" id="ARBA00023088"/>
    </source>
</evidence>
<dbReference type="Proteomes" id="UP000005332">
    <property type="component" value="Unassembled WGS sequence"/>
</dbReference>
<evidence type="ECO:0000259" key="7">
    <source>
        <dbReference type="PROSITE" id="PS50847"/>
    </source>
</evidence>
<keyword evidence="3" id="KW-0732">Signal</keyword>
<dbReference type="NCBIfam" id="TIGR03769">
    <property type="entry name" value="P_ac_wall_RPT"/>
    <property type="match status" value="3"/>
</dbReference>
<evidence type="ECO:0000256" key="5">
    <source>
        <dbReference type="SAM" id="MobiDB-lite"/>
    </source>
</evidence>
<comment type="caution">
    <text evidence="8">The sequence shown here is derived from an EMBL/GenBank/DDBJ whole genome shotgun (WGS) entry which is preliminary data.</text>
</comment>
<sequence>MKPRRAHRQDEFLTSTTRGLPVATRFSIENLYQAPVAVITVLIIQLIGNHRKTMEATVKRFASLLAVLLTFLMINPSSANAAAPSRELLHNGLVDTAHVEWGTGSDRPIIKGLWGSDDLRDPNNVYAQVGSDADPGSDKPMVLDHGHTDIFRVGSTDNGGLDLKLKEDVTGEGILHAPENVLLKIKDAALMDIPAGLPGAPRGYVLPLTQNPEVLWPGWETFDVKRNDFSAVKINISNVKGPGKVNLFSQGSFGDLQALLDGGSNTLPGTITVHHPSHVHANWVFSKPGLYTMTVQALAEKSGKTFQTKPHTYTWVVGDQTALPAPWGKPTPTPTPTPSVTPTPEPSATPTPKPTLKPSMTQTPKHSATPKPKHSATPKLKPSVTPKPKHSATPKLKPSVTPKSSVTPAPKPSNGKEPCHKKLVLDHGHSDVFRVGSAAKNGLDLQIKEDVTGEGVLHTPENVLLAAKDSALTTIPSGYPGAPRGYLLPITQNQDLLWPGWETFDVNRNGFNEVKINVRNVKGPGQVHLFSQSSFGGVKALLDGGSKTLPGTITVKQPSHVHANWVFTKPGRYQMTVDATAVRNGKTVSTGAHTYTWVVGSKAIAAANTCPTGDDGKGGTPVPGNDSTKGGSDKPFDDLGIVGTTPTNEVGGNSDSNGSTEGTATSGASAQKEICRPVKIPNKAAAAVKKTAQPATHPASIATEGHFDWGVQLQSAKLISALKDDRSAPAKWVAPSSIVMAVGDKANTTAPAGMEFIAKGGSKVWLIGATQVPGVPWLGVNTMHESIVNGTTGPVQMHLDKVSGPGKMAVFMSGTFGGGVGQRVFDNVGGPTSYTVPANTHAHPNWVFTAPGHYAVTVTQTATTKAGKKVSATGTLHFAVGIDAKSVAASIGKVSASTGADQNTEPSYTIVGRTPDGKPCDLNGLPRSGENGTFGDSGIASQTNQGLVAGALAVIGLTGALLVARRRRG</sequence>
<dbReference type="InterPro" id="IPR019931">
    <property type="entry name" value="LPXTG_anchor"/>
</dbReference>
<keyword evidence="6" id="KW-0812">Transmembrane</keyword>
<reference evidence="8 9" key="1">
    <citation type="submission" date="2011-06" db="EMBL/GenBank/DDBJ databases">
        <authorList>
            <person name="Muzny D."/>
            <person name="Qin X."/>
            <person name="Deng J."/>
            <person name="Jiang H."/>
            <person name="Liu Y."/>
            <person name="Qu J."/>
            <person name="Song X.-Z."/>
            <person name="Zhang L."/>
            <person name="Thornton R."/>
            <person name="Coyle M."/>
            <person name="Francisco L."/>
            <person name="Jackson L."/>
            <person name="Javaid M."/>
            <person name="Korchina V."/>
            <person name="Kovar C."/>
            <person name="Mata R."/>
            <person name="Mathew T."/>
            <person name="Ngo R."/>
            <person name="Nguyen L."/>
            <person name="Nguyen N."/>
            <person name="Okwuonu G."/>
            <person name="Ongeri F."/>
            <person name="Pham C."/>
            <person name="Simmons D."/>
            <person name="Wilczek-Boney K."/>
            <person name="Hale W."/>
            <person name="Jakkamsetti A."/>
            <person name="Pham P."/>
            <person name="Ruth R."/>
            <person name="San Lucas F."/>
            <person name="Warren J."/>
            <person name="Zhang J."/>
            <person name="Zhao Z."/>
            <person name="Zhou C."/>
            <person name="Zhu D."/>
            <person name="Lee S."/>
            <person name="Bess C."/>
            <person name="Blankenburg K."/>
            <person name="Forbes L."/>
            <person name="Fu Q."/>
            <person name="Gubbala S."/>
            <person name="Hirani K."/>
            <person name="Jayaseelan J.C."/>
            <person name="Lara F."/>
            <person name="Munidasa M."/>
            <person name="Palculict T."/>
            <person name="Patil S."/>
            <person name="Pu L.-L."/>
            <person name="Saada N."/>
            <person name="Tang L."/>
            <person name="Weissenberger G."/>
            <person name="Zhu Y."/>
            <person name="Hemphill L."/>
            <person name="Shang Y."/>
            <person name="Youmans B."/>
            <person name="Ayvaz T."/>
            <person name="Ross M."/>
            <person name="Santibanez J."/>
            <person name="Aqrawi P."/>
            <person name="Gross S."/>
            <person name="Joshi V."/>
            <person name="Fowler G."/>
            <person name="Nazareth L."/>
            <person name="Reid J."/>
            <person name="Worley K."/>
            <person name="Petrosino J."/>
            <person name="Highlander S."/>
            <person name="Gibbs R."/>
        </authorList>
    </citation>
    <scope>NUCLEOTIDE SEQUENCE [LARGE SCALE GENOMIC DNA]</scope>
    <source>
        <strain evidence="8 9">ATCC 25577</strain>
    </source>
</reference>
<accession>G4CUC1</accession>